<evidence type="ECO:0000313" key="7">
    <source>
        <dbReference type="Proteomes" id="UP000198535"/>
    </source>
</evidence>
<dbReference type="PROSITE" id="PS51337">
    <property type="entry name" value="B12_BINDING_NTER"/>
    <property type="match status" value="1"/>
</dbReference>
<dbReference type="OrthoDB" id="134276at2157"/>
<sequence>MEENEIINGLTDSVVNGKKDQAIELAEKALAEGIDPYIAVINGLAKGMEIMSERYEQKQAFMPHLLMASNAMYGGMDVLVPHIKTEGEGARKVLVIGSVEGDVHDIGKNLVKTMMSAVGFEAIDLGKDVPVEQFAEAAVEHKADVVSMSTLMTSTMDNMQRVMDSLESRGIRNNLKVIIGGAPITADFADEIGADATKTDAMEAARWAQDAAAALSPERWS</sequence>
<dbReference type="STRING" id="487685.SAMN04488696_0898"/>
<reference evidence="7" key="1">
    <citation type="submission" date="2016-10" db="EMBL/GenBank/DDBJ databases">
        <authorList>
            <person name="Varghese N."/>
            <person name="Submissions S."/>
        </authorList>
    </citation>
    <scope>NUCLEOTIDE SEQUENCE [LARGE SCALE GENOMIC DNA]</scope>
    <source>
        <strain evidence="7">Mob M</strain>
    </source>
</reference>
<proteinExistence type="inferred from homology"/>
<dbReference type="GO" id="GO:0046872">
    <property type="term" value="F:metal ion binding"/>
    <property type="evidence" value="ECO:0007669"/>
    <property type="project" value="UniProtKB-KW"/>
</dbReference>
<dbReference type="RefSeq" id="WP_091933657.1">
    <property type="nucleotide sequence ID" value="NZ_FOUJ01000001.1"/>
</dbReference>
<dbReference type="AlphaFoldDB" id="A0A1I4PTY8"/>
<dbReference type="EMBL" id="FOUJ01000001">
    <property type="protein sequence ID" value="SFM31281.1"/>
    <property type="molecule type" value="Genomic_DNA"/>
</dbReference>
<feature type="domain" description="B12-binding" evidence="4">
    <location>
        <begin position="91"/>
        <end position="221"/>
    </location>
</feature>
<dbReference type="Gene3D" id="3.40.50.280">
    <property type="entry name" value="Cobalamin-binding domain"/>
    <property type="match status" value="1"/>
</dbReference>
<organism evidence="6 7">
    <name type="scientific">Methanolobus profundi</name>
    <dbReference type="NCBI Taxonomy" id="487685"/>
    <lineage>
        <taxon>Archaea</taxon>
        <taxon>Methanobacteriati</taxon>
        <taxon>Methanobacteriota</taxon>
        <taxon>Stenosarchaea group</taxon>
        <taxon>Methanomicrobia</taxon>
        <taxon>Methanosarcinales</taxon>
        <taxon>Methanosarcinaceae</taxon>
        <taxon>Methanolobus</taxon>
    </lineage>
</organism>
<dbReference type="GO" id="GO:0050667">
    <property type="term" value="P:homocysteine metabolic process"/>
    <property type="evidence" value="ECO:0007669"/>
    <property type="project" value="TreeGrafter"/>
</dbReference>
<dbReference type="InterPro" id="IPR036594">
    <property type="entry name" value="Meth_synthase_dom"/>
</dbReference>
<protein>
    <submittedName>
        <fullName evidence="6">Methylmalonyl-CoA mutase C-terminal domain-containing protein/methyltransferase cognate corrinoid proteins</fullName>
    </submittedName>
</protein>
<dbReference type="Pfam" id="PF02607">
    <property type="entry name" value="B12-binding_2"/>
    <property type="match status" value="1"/>
</dbReference>
<dbReference type="GO" id="GO:0005829">
    <property type="term" value="C:cytosol"/>
    <property type="evidence" value="ECO:0007669"/>
    <property type="project" value="TreeGrafter"/>
</dbReference>
<dbReference type="GO" id="GO:0046653">
    <property type="term" value="P:tetrahydrofolate metabolic process"/>
    <property type="evidence" value="ECO:0007669"/>
    <property type="project" value="TreeGrafter"/>
</dbReference>
<dbReference type="InterPro" id="IPR006158">
    <property type="entry name" value="Cobalamin-bd"/>
</dbReference>
<evidence type="ECO:0000256" key="2">
    <source>
        <dbReference type="ARBA" id="ARBA00022723"/>
    </source>
</evidence>
<evidence type="ECO:0000259" key="5">
    <source>
        <dbReference type="PROSITE" id="PS51337"/>
    </source>
</evidence>
<dbReference type="Gene3D" id="1.10.1240.10">
    <property type="entry name" value="Methionine synthase domain"/>
    <property type="match status" value="1"/>
</dbReference>
<dbReference type="GO" id="GO:0032259">
    <property type="term" value="P:methylation"/>
    <property type="evidence" value="ECO:0007669"/>
    <property type="project" value="UniProtKB-KW"/>
</dbReference>
<keyword evidence="2" id="KW-0479">Metal-binding</keyword>
<dbReference type="SUPFAM" id="SSF52242">
    <property type="entry name" value="Cobalamin (vitamin B12)-binding domain"/>
    <property type="match status" value="1"/>
</dbReference>
<keyword evidence="7" id="KW-1185">Reference proteome</keyword>
<keyword evidence="6" id="KW-0808">Transferase</keyword>
<evidence type="ECO:0000256" key="3">
    <source>
        <dbReference type="ARBA" id="ARBA00023285"/>
    </source>
</evidence>
<dbReference type="FunFam" id="3.40.50.280:FF:000003">
    <property type="entry name" value="Dimethylamine methyltransferase corrinoid protein"/>
    <property type="match status" value="1"/>
</dbReference>
<accession>A0A1I4PTY8</accession>
<keyword evidence="6" id="KW-0489">Methyltransferase</keyword>
<name>A0A1I4PTY8_9EURY</name>
<keyword evidence="3" id="KW-0170">Cobalt</keyword>
<feature type="domain" description="B12-binding N-terminal" evidence="5">
    <location>
        <begin position="1"/>
        <end position="91"/>
    </location>
</feature>
<dbReference type="SMART" id="SM01018">
    <property type="entry name" value="B12-binding_2"/>
    <property type="match status" value="1"/>
</dbReference>
<dbReference type="Proteomes" id="UP000198535">
    <property type="component" value="Unassembled WGS sequence"/>
</dbReference>
<dbReference type="CDD" id="cd02070">
    <property type="entry name" value="corrinoid_protein_B12-BD"/>
    <property type="match status" value="1"/>
</dbReference>
<dbReference type="GO" id="GO:0008705">
    <property type="term" value="F:methionine synthase activity"/>
    <property type="evidence" value="ECO:0007669"/>
    <property type="project" value="TreeGrafter"/>
</dbReference>
<dbReference type="SUPFAM" id="SSF47644">
    <property type="entry name" value="Methionine synthase domain"/>
    <property type="match status" value="1"/>
</dbReference>
<dbReference type="InterPro" id="IPR003759">
    <property type="entry name" value="Cbl-bd_cap"/>
</dbReference>
<dbReference type="InterPro" id="IPR050554">
    <property type="entry name" value="Met_Synthase/Corrinoid"/>
</dbReference>
<dbReference type="PANTHER" id="PTHR45833">
    <property type="entry name" value="METHIONINE SYNTHASE"/>
    <property type="match status" value="1"/>
</dbReference>
<dbReference type="PANTHER" id="PTHR45833:SF1">
    <property type="entry name" value="METHIONINE SYNTHASE"/>
    <property type="match status" value="1"/>
</dbReference>
<comment type="similarity">
    <text evidence="1">Belongs to the methylamine corrinoid protein family.</text>
</comment>
<evidence type="ECO:0000256" key="1">
    <source>
        <dbReference type="ARBA" id="ARBA00010854"/>
    </source>
</evidence>
<dbReference type="Pfam" id="PF02310">
    <property type="entry name" value="B12-binding"/>
    <property type="match status" value="1"/>
</dbReference>
<evidence type="ECO:0000259" key="4">
    <source>
        <dbReference type="PROSITE" id="PS51332"/>
    </source>
</evidence>
<evidence type="ECO:0000313" key="6">
    <source>
        <dbReference type="EMBL" id="SFM31281.1"/>
    </source>
</evidence>
<dbReference type="GO" id="GO:0031419">
    <property type="term" value="F:cobalamin binding"/>
    <property type="evidence" value="ECO:0007669"/>
    <property type="project" value="InterPro"/>
</dbReference>
<gene>
    <name evidence="6" type="ORF">SAMN04488696_0898</name>
</gene>
<dbReference type="PROSITE" id="PS51332">
    <property type="entry name" value="B12_BINDING"/>
    <property type="match status" value="1"/>
</dbReference>
<dbReference type="InterPro" id="IPR036724">
    <property type="entry name" value="Cobalamin-bd_sf"/>
</dbReference>